<dbReference type="EMBL" id="QGKW02001660">
    <property type="protein sequence ID" value="KAF2579190.1"/>
    <property type="molecule type" value="Genomic_DNA"/>
</dbReference>
<accession>A0A8S9J9W1</accession>
<evidence type="ECO:0000313" key="2">
    <source>
        <dbReference type="EMBL" id="KAF2579190.1"/>
    </source>
</evidence>
<proteinExistence type="predicted"/>
<evidence type="ECO:0000256" key="1">
    <source>
        <dbReference type="SAM" id="MobiDB-lite"/>
    </source>
</evidence>
<comment type="caution">
    <text evidence="2">The sequence shown here is derived from an EMBL/GenBank/DDBJ whole genome shotgun (WGS) entry which is preliminary data.</text>
</comment>
<organism evidence="2 3">
    <name type="scientific">Brassica cretica</name>
    <name type="common">Mustard</name>
    <dbReference type="NCBI Taxonomy" id="69181"/>
    <lineage>
        <taxon>Eukaryota</taxon>
        <taxon>Viridiplantae</taxon>
        <taxon>Streptophyta</taxon>
        <taxon>Embryophyta</taxon>
        <taxon>Tracheophyta</taxon>
        <taxon>Spermatophyta</taxon>
        <taxon>Magnoliopsida</taxon>
        <taxon>eudicotyledons</taxon>
        <taxon>Gunneridae</taxon>
        <taxon>Pentapetalae</taxon>
        <taxon>rosids</taxon>
        <taxon>malvids</taxon>
        <taxon>Brassicales</taxon>
        <taxon>Brassicaceae</taxon>
        <taxon>Brassiceae</taxon>
        <taxon>Brassica</taxon>
    </lineage>
</organism>
<gene>
    <name evidence="2" type="ORF">F2Q68_00005037</name>
</gene>
<name>A0A8S9J9W1_BRACR</name>
<protein>
    <submittedName>
        <fullName evidence="2">Uncharacterized protein</fullName>
    </submittedName>
</protein>
<feature type="compositionally biased region" description="Polar residues" evidence="1">
    <location>
        <begin position="15"/>
        <end position="26"/>
    </location>
</feature>
<evidence type="ECO:0000313" key="3">
    <source>
        <dbReference type="Proteomes" id="UP000712281"/>
    </source>
</evidence>
<feature type="region of interest" description="Disordered" evidence="1">
    <location>
        <begin position="9"/>
        <end position="53"/>
    </location>
</feature>
<reference evidence="2" key="1">
    <citation type="submission" date="2019-12" db="EMBL/GenBank/DDBJ databases">
        <title>Genome sequencing and annotation of Brassica cretica.</title>
        <authorList>
            <person name="Studholme D.J."/>
            <person name="Sarris P.F."/>
        </authorList>
    </citation>
    <scope>NUCLEOTIDE SEQUENCE</scope>
    <source>
        <strain evidence="2">PFS-001/15</strain>
        <tissue evidence="2">Leaf</tissue>
    </source>
</reference>
<dbReference type="AlphaFoldDB" id="A0A8S9J9W1"/>
<sequence>MRRILHLVTGGCIGGSNQRQSPTEQTSRSHRPGKSPMGTGTSTEEVHRSRRPRAAIEGIYRALESTEERLDGRCDDIYFPMDLSIRALTSKIEAIQGELMEIQSYIVRRPEASPSIDRRNKKSTDIHQRISVDKASNRGRLVQKISSDMSDTHNHGEEISADTYARLMRHQFNLESLGDRPQKIEDATTIMKEKWHRGDEAMRDFTNNEDIGLKRLLLDRTSKNKRGYKVLGKNPNSSRLVLISKPWRGRSLALGI</sequence>
<dbReference type="Proteomes" id="UP000712281">
    <property type="component" value="Unassembled WGS sequence"/>
</dbReference>